<dbReference type="RefSeq" id="WP_251801990.1">
    <property type="nucleotide sequence ID" value="NZ_JAMQOL010000047.1"/>
</dbReference>
<proteinExistence type="predicted"/>
<evidence type="ECO:0000313" key="2">
    <source>
        <dbReference type="EMBL" id="MCM4082273.1"/>
    </source>
</evidence>
<name>A0ABT0Y8B1_9ACTN</name>
<evidence type="ECO:0000256" key="1">
    <source>
        <dbReference type="SAM" id="MobiDB-lite"/>
    </source>
</evidence>
<organism evidence="2 3">
    <name type="scientific">Paractinoplanes hotanensis</name>
    <dbReference type="NCBI Taxonomy" id="2906497"/>
    <lineage>
        <taxon>Bacteria</taxon>
        <taxon>Bacillati</taxon>
        <taxon>Actinomycetota</taxon>
        <taxon>Actinomycetes</taxon>
        <taxon>Micromonosporales</taxon>
        <taxon>Micromonosporaceae</taxon>
        <taxon>Paractinoplanes</taxon>
    </lineage>
</organism>
<dbReference type="EMBL" id="JAMQOL010000047">
    <property type="protein sequence ID" value="MCM4082273.1"/>
    <property type="molecule type" value="Genomic_DNA"/>
</dbReference>
<keyword evidence="3" id="KW-1185">Reference proteome</keyword>
<feature type="region of interest" description="Disordered" evidence="1">
    <location>
        <begin position="268"/>
        <end position="287"/>
    </location>
</feature>
<protein>
    <recommendedName>
        <fullName evidence="4">DUF4145 domain-containing protein</fullName>
    </recommendedName>
</protein>
<sequence length="287" mass="31792">MLEGADDNILSEIARIACGDGDGLPVRRTGNELAKLLQQAGWPNVPRFQEPRRAWLTNQLRTRRDHPGAVEAVVKRLADRREYVHLHLPLASAEVTEELNRLLAVEGLEVAHHLGRPTIRPATQVRGEAADDGDVALHATMADLVCDPDLAAILQGRLEEARICERNGAWVSAIIMLGSLLEGVLLDAAAVRLPHPQKAPKDWKLYTLIETAHAQKWIQRDAQRFGHLLREYRNLVHPNVQRELGDPPDRFTVDMFRPVVNATLNDLAATAPPSQHAPTAADPASHR</sequence>
<gene>
    <name evidence="2" type="ORF">LXN57_32370</name>
</gene>
<accession>A0ABT0Y8B1</accession>
<reference evidence="2 3" key="1">
    <citation type="submission" date="2022-06" db="EMBL/GenBank/DDBJ databases">
        <title>Actinoplanes abujensis sp. nov., isolated from Nigerian arid soil.</title>
        <authorList>
            <person name="Ding P."/>
        </authorList>
    </citation>
    <scope>NUCLEOTIDE SEQUENCE [LARGE SCALE GENOMIC DNA]</scope>
    <source>
        <strain evidence="3">TRM88002</strain>
    </source>
</reference>
<dbReference type="Proteomes" id="UP001523216">
    <property type="component" value="Unassembled WGS sequence"/>
</dbReference>
<evidence type="ECO:0000313" key="3">
    <source>
        <dbReference type="Proteomes" id="UP001523216"/>
    </source>
</evidence>
<comment type="caution">
    <text evidence="2">The sequence shown here is derived from an EMBL/GenBank/DDBJ whole genome shotgun (WGS) entry which is preliminary data.</text>
</comment>
<evidence type="ECO:0008006" key="4">
    <source>
        <dbReference type="Google" id="ProtNLM"/>
    </source>
</evidence>